<sequence>MNDTDMDIKSPLPLSSHCAHERAPIEIWERILRIAIESPLFPYLNDGIVDLCLLFTHRCRSQRIQREIEHTRTQLRLVCTSWDLFLRERGVRFNINGLGSKSPQRVEAFSSILCGCRPPCVGARKTRPISNADQQEVSLQEESIKIYIFAANHPIDMLEAATNLEALYIVDTSHRTIDHFFQLDCVQNLTHLNLCRAEEYILKYAVGPVQFPRLRCLVLSFLAIASMTHPVNGAALAKWGLPMLCTLKLEGSIHPRLEPEITQFLDIRRVNVTNFYIDLKIKKDSSRRVAYVLPPSIWISFPNLNAFGISSAMYARQPPAPPPIHPKISLLVDPRRSRLLNSDNRLKSALRNLLGLLHKWRLVEVILLVGWDQMLYWKSNHDVEEVMFSDEFFLVARKEHLRVLDVHRKVISDEIFGHLTDNPGAR</sequence>
<protein>
    <recommendedName>
        <fullName evidence="3">F-box domain-containing protein</fullName>
    </recommendedName>
</protein>
<dbReference type="EMBL" id="KN824322">
    <property type="protein sequence ID" value="KIM24631.1"/>
    <property type="molecule type" value="Genomic_DNA"/>
</dbReference>
<dbReference type="Proteomes" id="UP000054097">
    <property type="component" value="Unassembled WGS sequence"/>
</dbReference>
<reference evidence="1 2" key="1">
    <citation type="submission" date="2014-04" db="EMBL/GenBank/DDBJ databases">
        <authorList>
            <consortium name="DOE Joint Genome Institute"/>
            <person name="Kuo A."/>
            <person name="Zuccaro A."/>
            <person name="Kohler A."/>
            <person name="Nagy L.G."/>
            <person name="Floudas D."/>
            <person name="Copeland A."/>
            <person name="Barry K.W."/>
            <person name="Cichocki N."/>
            <person name="Veneault-Fourrey C."/>
            <person name="LaButti K."/>
            <person name="Lindquist E.A."/>
            <person name="Lipzen A."/>
            <person name="Lundell T."/>
            <person name="Morin E."/>
            <person name="Murat C."/>
            <person name="Sun H."/>
            <person name="Tunlid A."/>
            <person name="Henrissat B."/>
            <person name="Grigoriev I.V."/>
            <person name="Hibbett D.S."/>
            <person name="Martin F."/>
            <person name="Nordberg H.P."/>
            <person name="Cantor M.N."/>
            <person name="Hua S.X."/>
        </authorList>
    </citation>
    <scope>NUCLEOTIDE SEQUENCE [LARGE SCALE GENOMIC DNA]</scope>
    <source>
        <strain evidence="1 2">MAFF 305830</strain>
    </source>
</reference>
<keyword evidence="2" id="KW-1185">Reference proteome</keyword>
<dbReference type="HOGENOM" id="CLU_051550_0_0_1"/>
<evidence type="ECO:0008006" key="3">
    <source>
        <dbReference type="Google" id="ProtNLM"/>
    </source>
</evidence>
<dbReference type="OrthoDB" id="3258324at2759"/>
<reference evidence="2" key="2">
    <citation type="submission" date="2015-01" db="EMBL/GenBank/DDBJ databases">
        <title>Evolutionary Origins and Diversification of the Mycorrhizal Mutualists.</title>
        <authorList>
            <consortium name="DOE Joint Genome Institute"/>
            <consortium name="Mycorrhizal Genomics Consortium"/>
            <person name="Kohler A."/>
            <person name="Kuo A."/>
            <person name="Nagy L.G."/>
            <person name="Floudas D."/>
            <person name="Copeland A."/>
            <person name="Barry K.W."/>
            <person name="Cichocki N."/>
            <person name="Veneault-Fourrey C."/>
            <person name="LaButti K."/>
            <person name="Lindquist E.A."/>
            <person name="Lipzen A."/>
            <person name="Lundell T."/>
            <person name="Morin E."/>
            <person name="Murat C."/>
            <person name="Riley R."/>
            <person name="Ohm R."/>
            <person name="Sun H."/>
            <person name="Tunlid A."/>
            <person name="Henrissat B."/>
            <person name="Grigoriev I.V."/>
            <person name="Hibbett D.S."/>
            <person name="Martin F."/>
        </authorList>
    </citation>
    <scope>NUCLEOTIDE SEQUENCE [LARGE SCALE GENOMIC DNA]</scope>
    <source>
        <strain evidence="2">MAFF 305830</strain>
    </source>
</reference>
<evidence type="ECO:0000313" key="2">
    <source>
        <dbReference type="Proteomes" id="UP000054097"/>
    </source>
</evidence>
<evidence type="ECO:0000313" key="1">
    <source>
        <dbReference type="EMBL" id="KIM24631.1"/>
    </source>
</evidence>
<proteinExistence type="predicted"/>
<dbReference type="AlphaFoldDB" id="A0A0C3AZI5"/>
<organism evidence="1 2">
    <name type="scientific">Serendipita vermifera MAFF 305830</name>
    <dbReference type="NCBI Taxonomy" id="933852"/>
    <lineage>
        <taxon>Eukaryota</taxon>
        <taxon>Fungi</taxon>
        <taxon>Dikarya</taxon>
        <taxon>Basidiomycota</taxon>
        <taxon>Agaricomycotina</taxon>
        <taxon>Agaricomycetes</taxon>
        <taxon>Sebacinales</taxon>
        <taxon>Serendipitaceae</taxon>
        <taxon>Serendipita</taxon>
    </lineage>
</organism>
<gene>
    <name evidence="1" type="ORF">M408DRAFT_317402</name>
</gene>
<name>A0A0C3AZI5_SERVB</name>
<accession>A0A0C3AZI5</accession>